<dbReference type="GO" id="GO:0003677">
    <property type="term" value="F:DNA binding"/>
    <property type="evidence" value="ECO:0007669"/>
    <property type="project" value="UniProtKB-KW"/>
</dbReference>
<evidence type="ECO:0000256" key="1">
    <source>
        <dbReference type="ARBA" id="ARBA00023125"/>
    </source>
</evidence>
<sequence>MDNINFTNIKDIKLGSRNLSIEAIILHISKHVTKSGTIHRLVLSDPSGKINCALFDINAKHFKEGDIIMMTKVFAKDFQTRLTLYKSCDGQLYKTGNFIMVFNEENNMSAPRNIETSTNNEHIPRDENNNNTSSMVNCSITKEEYNKFIKPDHLGPNVTRIIPIKADKIRKHFMQNPKSTPNICWPPNTSIPPPPLQQHHQQENHARPSIKQRLGPKLNNDNKVFMNQKILQLKRKIFTGNSLSNNSLFRKSFSQFKMKSKRFS</sequence>
<comment type="caution">
    <text evidence="3">The sequence shown here is derived from an EMBL/GenBank/DDBJ whole genome shotgun (WGS) entry which is preliminary data.</text>
</comment>
<dbReference type="EMBL" id="JADBJN010000003">
    <property type="protein sequence ID" value="KAG5670978.1"/>
    <property type="molecule type" value="Genomic_DNA"/>
</dbReference>
<evidence type="ECO:0000313" key="3">
    <source>
        <dbReference type="EMBL" id="KAG5670978.1"/>
    </source>
</evidence>
<dbReference type="PANTHER" id="PTHR13356:SF0">
    <property type="entry name" value="SOSS COMPLEX SUBUNIT B HOMOLOG"/>
    <property type="match status" value="1"/>
</dbReference>
<dbReference type="GO" id="GO:0070876">
    <property type="term" value="C:SOSS complex"/>
    <property type="evidence" value="ECO:0007669"/>
    <property type="project" value="TreeGrafter"/>
</dbReference>
<name>A0A9J6BMI0_POLVA</name>
<dbReference type="GO" id="GO:0044818">
    <property type="term" value="P:mitotic G2/M transition checkpoint"/>
    <property type="evidence" value="ECO:0007669"/>
    <property type="project" value="TreeGrafter"/>
</dbReference>
<reference evidence="3" key="1">
    <citation type="submission" date="2021-03" db="EMBL/GenBank/DDBJ databases">
        <title>Chromosome level genome of the anhydrobiotic midge Polypedilum vanderplanki.</title>
        <authorList>
            <person name="Yoshida Y."/>
            <person name="Kikawada T."/>
            <person name="Gusev O."/>
        </authorList>
    </citation>
    <scope>NUCLEOTIDE SEQUENCE</scope>
    <source>
        <strain evidence="3">NIAS01</strain>
        <tissue evidence="3">Whole body or cell culture</tissue>
    </source>
</reference>
<protein>
    <recommendedName>
        <fullName evidence="5">OB domain-containing protein</fullName>
    </recommendedName>
</protein>
<keyword evidence="4" id="KW-1185">Reference proteome</keyword>
<dbReference type="OrthoDB" id="295715at2759"/>
<proteinExistence type="predicted"/>
<accession>A0A9J6BMI0</accession>
<feature type="region of interest" description="Disordered" evidence="2">
    <location>
        <begin position="194"/>
        <end position="219"/>
    </location>
</feature>
<dbReference type="SUPFAM" id="SSF50249">
    <property type="entry name" value="Nucleic acid-binding proteins"/>
    <property type="match status" value="1"/>
</dbReference>
<dbReference type="PANTHER" id="PTHR13356">
    <property type="entry name" value="OB FOLD NUCLEIC ACID BINDING PROTEIN-RELATED"/>
    <property type="match status" value="1"/>
</dbReference>
<evidence type="ECO:0000256" key="2">
    <source>
        <dbReference type="SAM" id="MobiDB-lite"/>
    </source>
</evidence>
<dbReference type="InterPro" id="IPR051231">
    <property type="entry name" value="SOSS-B"/>
</dbReference>
<dbReference type="GO" id="GO:0010212">
    <property type="term" value="P:response to ionizing radiation"/>
    <property type="evidence" value="ECO:0007669"/>
    <property type="project" value="TreeGrafter"/>
</dbReference>
<dbReference type="Gene3D" id="2.40.50.140">
    <property type="entry name" value="Nucleic acid-binding proteins"/>
    <property type="match status" value="1"/>
</dbReference>
<organism evidence="3 4">
    <name type="scientific">Polypedilum vanderplanki</name>
    <name type="common">Sleeping chironomid midge</name>
    <dbReference type="NCBI Taxonomy" id="319348"/>
    <lineage>
        <taxon>Eukaryota</taxon>
        <taxon>Metazoa</taxon>
        <taxon>Ecdysozoa</taxon>
        <taxon>Arthropoda</taxon>
        <taxon>Hexapoda</taxon>
        <taxon>Insecta</taxon>
        <taxon>Pterygota</taxon>
        <taxon>Neoptera</taxon>
        <taxon>Endopterygota</taxon>
        <taxon>Diptera</taxon>
        <taxon>Nematocera</taxon>
        <taxon>Chironomoidea</taxon>
        <taxon>Chironomidae</taxon>
        <taxon>Chironominae</taxon>
        <taxon>Polypedilum</taxon>
        <taxon>Polypedilum</taxon>
    </lineage>
</organism>
<evidence type="ECO:0000313" key="4">
    <source>
        <dbReference type="Proteomes" id="UP001107558"/>
    </source>
</evidence>
<evidence type="ECO:0008006" key="5">
    <source>
        <dbReference type="Google" id="ProtNLM"/>
    </source>
</evidence>
<dbReference type="GO" id="GO:0000724">
    <property type="term" value="P:double-strand break repair via homologous recombination"/>
    <property type="evidence" value="ECO:0007669"/>
    <property type="project" value="TreeGrafter"/>
</dbReference>
<keyword evidence="1" id="KW-0238">DNA-binding</keyword>
<gene>
    <name evidence="3" type="ORF">PVAND_001205</name>
</gene>
<dbReference type="InterPro" id="IPR012340">
    <property type="entry name" value="NA-bd_OB-fold"/>
</dbReference>
<dbReference type="Proteomes" id="UP001107558">
    <property type="component" value="Chromosome 3"/>
</dbReference>
<dbReference type="AlphaFoldDB" id="A0A9J6BMI0"/>